<dbReference type="PRINTS" id="PR00344">
    <property type="entry name" value="BCTRLSENSOR"/>
</dbReference>
<dbReference type="InterPro" id="IPR035965">
    <property type="entry name" value="PAS-like_dom_sf"/>
</dbReference>
<dbReference type="InterPro" id="IPR036097">
    <property type="entry name" value="HisK_dim/P_sf"/>
</dbReference>
<dbReference type="EC" id="2.7.13.3" evidence="2"/>
<dbReference type="SMART" id="SM00388">
    <property type="entry name" value="HisKA"/>
    <property type="match status" value="1"/>
</dbReference>
<dbReference type="SUPFAM" id="SSF55874">
    <property type="entry name" value="ATPase domain of HSP90 chaperone/DNA topoisomerase II/histidine kinase"/>
    <property type="match status" value="1"/>
</dbReference>
<name>A0A239FFV1_9BACT</name>
<dbReference type="GO" id="GO:0000155">
    <property type="term" value="F:phosphorelay sensor kinase activity"/>
    <property type="evidence" value="ECO:0007669"/>
    <property type="project" value="InterPro"/>
</dbReference>
<dbReference type="Pfam" id="PF02518">
    <property type="entry name" value="HATPase_c"/>
    <property type="match status" value="1"/>
</dbReference>
<dbReference type="SUPFAM" id="SSF55785">
    <property type="entry name" value="PYP-like sensor domain (PAS domain)"/>
    <property type="match status" value="2"/>
</dbReference>
<proteinExistence type="predicted"/>
<keyword evidence="3" id="KW-0597">Phosphoprotein</keyword>
<dbReference type="InterPro" id="IPR004358">
    <property type="entry name" value="Sig_transdc_His_kin-like_C"/>
</dbReference>
<dbReference type="Pfam" id="PF08448">
    <property type="entry name" value="PAS_4"/>
    <property type="match status" value="2"/>
</dbReference>
<evidence type="ECO:0000256" key="4">
    <source>
        <dbReference type="ARBA" id="ARBA00022679"/>
    </source>
</evidence>
<dbReference type="SUPFAM" id="SSF55781">
    <property type="entry name" value="GAF domain-like"/>
    <property type="match status" value="1"/>
</dbReference>
<evidence type="ECO:0000313" key="9">
    <source>
        <dbReference type="Proteomes" id="UP000198432"/>
    </source>
</evidence>
<dbReference type="PROSITE" id="PS50113">
    <property type="entry name" value="PAC"/>
    <property type="match status" value="1"/>
</dbReference>
<dbReference type="Pfam" id="PF00512">
    <property type="entry name" value="HisKA"/>
    <property type="match status" value="1"/>
</dbReference>
<evidence type="ECO:0000313" key="8">
    <source>
        <dbReference type="EMBL" id="SNS55900.1"/>
    </source>
</evidence>
<dbReference type="SUPFAM" id="SSF47384">
    <property type="entry name" value="Homodimeric domain of signal transducing histidine kinase"/>
    <property type="match status" value="1"/>
</dbReference>
<dbReference type="Proteomes" id="UP000198432">
    <property type="component" value="Unassembled WGS sequence"/>
</dbReference>
<dbReference type="Gene3D" id="3.30.450.20">
    <property type="entry name" value="PAS domain"/>
    <property type="match status" value="2"/>
</dbReference>
<dbReference type="InterPro" id="IPR052162">
    <property type="entry name" value="Sensor_kinase/Photoreceptor"/>
</dbReference>
<sequence>MGQANSDTIYQKDTPGFLKGGGEMGALMRAYNWAAHPLGEPAQWPESLKTSVRLLLNSGFPMFIWWSKDFYMFHNDAYLPALGKKHPEALGTSARVMWSEIWEQIGQVAEGIMTHEEQFYAENMFILLDRKGFLEETYWTFSYSPVFNDAGEVAGVFCACTEVTDTILGQRRLKTLKEVSEASTQTLTLEQVCQSVCDILHDNKNDVPFSMVYLLNGTGTAARLLGKGGGLSENVFPEQVILEKAGPDCPFLQVQKTKKQVIIDLPVAGEKASAEPGLGLQPIHRAAVLPIFRTGQNRLIGFFIAGLSPRLEYDQNYQNLHHLLAGQMATTITSVRTREEMARQREYLNDIFQQAPVGITILRGPQFIVDLANPGICEIWGRKPADVLGKPVLEAIPEALDQGIKELLEGVLNTGVPFVANEHHLMLERNGKMEDVYVNFVYHPMRDAQGFITGVIAVAIEINEQVEARHEIEAINKELLATNADLDNFVYSASHDLKAPISNIEGLLEVLVDYLPAETMEMDVVQQLIHHIRASIERFKKAVADLSEVAKIQRESGEDITAVNLVDVVAEVELDFEKVIRETGARIHRQFSPHSTIHFSSKNARSVVYNLLSNALKYRAPNRLPEIHITTEKRPGYLVLAVADNGLGIDLSEERKMFSMFKRLHDHVEGSGVGLYIVKRIVENAGGRIEVESQVGKGSTFRIFFKQKHTQSQQAATA</sequence>
<dbReference type="Gene3D" id="1.10.287.130">
    <property type="match status" value="1"/>
</dbReference>
<dbReference type="InterPro" id="IPR036890">
    <property type="entry name" value="HATPase_C_sf"/>
</dbReference>
<evidence type="ECO:0000256" key="5">
    <source>
        <dbReference type="ARBA" id="ARBA00022777"/>
    </source>
</evidence>
<dbReference type="InterPro" id="IPR005467">
    <property type="entry name" value="His_kinase_dom"/>
</dbReference>
<dbReference type="InterPro" id="IPR000014">
    <property type="entry name" value="PAS"/>
</dbReference>
<dbReference type="CDD" id="cd00082">
    <property type="entry name" value="HisKA"/>
    <property type="match status" value="1"/>
</dbReference>
<dbReference type="Gene3D" id="3.30.565.10">
    <property type="entry name" value="Histidine kinase-like ATPase, C-terminal domain"/>
    <property type="match status" value="1"/>
</dbReference>
<dbReference type="InterPro" id="IPR000700">
    <property type="entry name" value="PAS-assoc_C"/>
</dbReference>
<dbReference type="NCBIfam" id="TIGR00229">
    <property type="entry name" value="sensory_box"/>
    <property type="match status" value="1"/>
</dbReference>
<dbReference type="EMBL" id="FZOQ01000008">
    <property type="protein sequence ID" value="SNS55900.1"/>
    <property type="molecule type" value="Genomic_DNA"/>
</dbReference>
<dbReference type="Pfam" id="PF13185">
    <property type="entry name" value="GAF_2"/>
    <property type="match status" value="1"/>
</dbReference>
<reference evidence="9" key="1">
    <citation type="submission" date="2017-06" db="EMBL/GenBank/DDBJ databases">
        <authorList>
            <person name="Varghese N."/>
            <person name="Submissions S."/>
        </authorList>
    </citation>
    <scope>NUCLEOTIDE SEQUENCE [LARGE SCALE GENOMIC DNA]</scope>
    <source>
        <strain evidence="9">NKM1</strain>
    </source>
</reference>
<evidence type="ECO:0000259" key="7">
    <source>
        <dbReference type="PROSITE" id="PS50113"/>
    </source>
</evidence>
<dbReference type="RefSeq" id="WP_245842483.1">
    <property type="nucleotide sequence ID" value="NZ_FZOQ01000008.1"/>
</dbReference>
<evidence type="ECO:0000256" key="2">
    <source>
        <dbReference type="ARBA" id="ARBA00012438"/>
    </source>
</evidence>
<accession>A0A239FFV1</accession>
<dbReference type="InterPro" id="IPR003594">
    <property type="entry name" value="HATPase_dom"/>
</dbReference>
<keyword evidence="4" id="KW-0808">Transferase</keyword>
<comment type="catalytic activity">
    <reaction evidence="1">
        <text>ATP + protein L-histidine = ADP + protein N-phospho-L-histidine.</text>
        <dbReference type="EC" id="2.7.13.3"/>
    </reaction>
</comment>
<feature type="domain" description="Histidine kinase" evidence="6">
    <location>
        <begin position="492"/>
        <end position="709"/>
    </location>
</feature>
<dbReference type="InterPro" id="IPR013656">
    <property type="entry name" value="PAS_4"/>
</dbReference>
<dbReference type="PANTHER" id="PTHR43304:SF1">
    <property type="entry name" value="PAC DOMAIN-CONTAINING PROTEIN"/>
    <property type="match status" value="1"/>
</dbReference>
<dbReference type="InterPro" id="IPR003018">
    <property type="entry name" value="GAF"/>
</dbReference>
<dbReference type="InterPro" id="IPR003661">
    <property type="entry name" value="HisK_dim/P_dom"/>
</dbReference>
<dbReference type="AlphaFoldDB" id="A0A239FFV1"/>
<keyword evidence="9" id="KW-1185">Reference proteome</keyword>
<protein>
    <recommendedName>
        <fullName evidence="2">histidine kinase</fullName>
        <ecNumber evidence="2">2.7.13.3</ecNumber>
    </recommendedName>
</protein>
<gene>
    <name evidence="8" type="ORF">SAMN06296052_108174</name>
</gene>
<organism evidence="8 9">
    <name type="scientific">Pontibacter ummariensis</name>
    <dbReference type="NCBI Taxonomy" id="1610492"/>
    <lineage>
        <taxon>Bacteria</taxon>
        <taxon>Pseudomonadati</taxon>
        <taxon>Bacteroidota</taxon>
        <taxon>Cytophagia</taxon>
        <taxon>Cytophagales</taxon>
        <taxon>Hymenobacteraceae</taxon>
        <taxon>Pontibacter</taxon>
    </lineage>
</organism>
<evidence type="ECO:0000256" key="3">
    <source>
        <dbReference type="ARBA" id="ARBA00022553"/>
    </source>
</evidence>
<dbReference type="SMART" id="SM00091">
    <property type="entry name" value="PAS"/>
    <property type="match status" value="1"/>
</dbReference>
<keyword evidence="5" id="KW-0418">Kinase</keyword>
<dbReference type="SMART" id="SM00387">
    <property type="entry name" value="HATPase_c"/>
    <property type="match status" value="1"/>
</dbReference>
<evidence type="ECO:0000256" key="1">
    <source>
        <dbReference type="ARBA" id="ARBA00000085"/>
    </source>
</evidence>
<dbReference type="PANTHER" id="PTHR43304">
    <property type="entry name" value="PHYTOCHROME-LIKE PROTEIN CPH1"/>
    <property type="match status" value="1"/>
</dbReference>
<feature type="domain" description="PAC" evidence="7">
    <location>
        <begin position="419"/>
        <end position="474"/>
    </location>
</feature>
<dbReference type="CDD" id="cd00130">
    <property type="entry name" value="PAS"/>
    <property type="match status" value="1"/>
</dbReference>
<dbReference type="PROSITE" id="PS50109">
    <property type="entry name" value="HIS_KIN"/>
    <property type="match status" value="1"/>
</dbReference>
<evidence type="ECO:0000259" key="6">
    <source>
        <dbReference type="PROSITE" id="PS50109"/>
    </source>
</evidence>